<evidence type="ECO:0000313" key="1">
    <source>
        <dbReference type="EMBL" id="KAH1091990.1"/>
    </source>
</evidence>
<sequence length="192" mass="22189">MILTPAKRNNRQVELMFVNINTASRRSALVDKRASDLFISKKVTGKIGILIIKLTKKIKMVNFKEVLIVVIAQKVELQISEWKSKEDFKVIHLDDYDIVLGLNFIDRIKTCSFPFVNCNHIFDDLQPRYVVLVNRGIRVEIEVLSTIQLVQDVSYREEHRLSRIERHKNLLKNARGATNKYEASRVINGATP</sequence>
<dbReference type="CDD" id="cd00303">
    <property type="entry name" value="retropepsin_like"/>
    <property type="match status" value="1"/>
</dbReference>
<dbReference type="Gene3D" id="2.40.70.10">
    <property type="entry name" value="Acid Proteases"/>
    <property type="match status" value="1"/>
</dbReference>
<proteinExistence type="predicted"/>
<dbReference type="EMBL" id="JAIQCV010000006">
    <property type="protein sequence ID" value="KAH1091990.1"/>
    <property type="molecule type" value="Genomic_DNA"/>
</dbReference>
<comment type="caution">
    <text evidence="1">The sequence shown here is derived from an EMBL/GenBank/DDBJ whole genome shotgun (WGS) entry which is preliminary data.</text>
</comment>
<evidence type="ECO:0000313" key="2">
    <source>
        <dbReference type="Proteomes" id="UP000828251"/>
    </source>
</evidence>
<name>A0A9D4A7Y3_9ROSI</name>
<gene>
    <name evidence="1" type="ORF">J1N35_019247</name>
</gene>
<dbReference type="InterPro" id="IPR021109">
    <property type="entry name" value="Peptidase_aspartic_dom_sf"/>
</dbReference>
<dbReference type="AlphaFoldDB" id="A0A9D4A7Y3"/>
<dbReference type="Pfam" id="PF08284">
    <property type="entry name" value="RVP_2"/>
    <property type="match status" value="1"/>
</dbReference>
<dbReference type="Proteomes" id="UP000828251">
    <property type="component" value="Unassembled WGS sequence"/>
</dbReference>
<reference evidence="1 2" key="1">
    <citation type="journal article" date="2021" name="Plant Biotechnol. J.">
        <title>Multi-omics assisted identification of the key and species-specific regulatory components of drought-tolerant mechanisms in Gossypium stocksii.</title>
        <authorList>
            <person name="Yu D."/>
            <person name="Ke L."/>
            <person name="Zhang D."/>
            <person name="Wu Y."/>
            <person name="Sun Y."/>
            <person name="Mei J."/>
            <person name="Sun J."/>
            <person name="Sun Y."/>
        </authorList>
    </citation>
    <scope>NUCLEOTIDE SEQUENCE [LARGE SCALE GENOMIC DNA]</scope>
    <source>
        <strain evidence="2">cv. E1</strain>
        <tissue evidence="1">Leaf</tissue>
    </source>
</reference>
<organism evidence="1 2">
    <name type="scientific">Gossypium stocksii</name>
    <dbReference type="NCBI Taxonomy" id="47602"/>
    <lineage>
        <taxon>Eukaryota</taxon>
        <taxon>Viridiplantae</taxon>
        <taxon>Streptophyta</taxon>
        <taxon>Embryophyta</taxon>
        <taxon>Tracheophyta</taxon>
        <taxon>Spermatophyta</taxon>
        <taxon>Magnoliopsida</taxon>
        <taxon>eudicotyledons</taxon>
        <taxon>Gunneridae</taxon>
        <taxon>Pentapetalae</taxon>
        <taxon>rosids</taxon>
        <taxon>malvids</taxon>
        <taxon>Malvales</taxon>
        <taxon>Malvaceae</taxon>
        <taxon>Malvoideae</taxon>
        <taxon>Gossypium</taxon>
    </lineage>
</organism>
<keyword evidence="2" id="KW-1185">Reference proteome</keyword>
<accession>A0A9D4A7Y3</accession>
<protein>
    <submittedName>
        <fullName evidence="1">Uncharacterized protein</fullName>
    </submittedName>
</protein>
<dbReference type="OrthoDB" id="1939491at2759"/>